<accession>A0A0R1SEQ2</accession>
<dbReference type="Gene3D" id="3.60.60.10">
    <property type="entry name" value="Penicillin V Acylase, Chain A"/>
    <property type="match status" value="1"/>
</dbReference>
<dbReference type="NCBIfam" id="NF033678">
    <property type="entry name" value="C69_fam_dipept"/>
    <property type="match status" value="1"/>
</dbReference>
<dbReference type="PANTHER" id="PTHR12994">
    <property type="entry name" value="SECERNIN"/>
    <property type="match status" value="1"/>
</dbReference>
<proteinExistence type="inferred from homology"/>
<dbReference type="GO" id="GO:0006508">
    <property type="term" value="P:proteolysis"/>
    <property type="evidence" value="ECO:0007669"/>
    <property type="project" value="UniProtKB-KW"/>
</dbReference>
<evidence type="ECO:0000256" key="4">
    <source>
        <dbReference type="ARBA" id="ARBA00022801"/>
    </source>
</evidence>
<dbReference type="EC" id="3.4.-.-" evidence="6"/>
<comment type="caution">
    <text evidence="7">The sequence shown here is derived from an EMBL/GenBank/DDBJ whole genome shotgun (WGS) entry which is preliminary data.</text>
</comment>
<keyword evidence="4 6" id="KW-0378">Hydrolase</keyword>
<dbReference type="InterPro" id="IPR047804">
    <property type="entry name" value="C69_dipept_A-like"/>
</dbReference>
<dbReference type="EMBL" id="AZFA01000025">
    <property type="protein sequence ID" value="KRL65860.1"/>
    <property type="molecule type" value="Genomic_DNA"/>
</dbReference>
<keyword evidence="5 6" id="KW-0224">Dipeptidase</keyword>
<evidence type="ECO:0000256" key="5">
    <source>
        <dbReference type="ARBA" id="ARBA00022997"/>
    </source>
</evidence>
<dbReference type="InterPro" id="IPR005322">
    <property type="entry name" value="Peptidase_C69"/>
</dbReference>
<gene>
    <name evidence="7" type="ORF">FC27_GL001229</name>
</gene>
<reference evidence="7 8" key="1">
    <citation type="journal article" date="2015" name="Genome Announc.">
        <title>Expanding the biotechnology potential of lactobacilli through comparative genomics of 213 strains and associated genera.</title>
        <authorList>
            <person name="Sun Z."/>
            <person name="Harris H.M."/>
            <person name="McCann A."/>
            <person name="Guo C."/>
            <person name="Argimon S."/>
            <person name="Zhang W."/>
            <person name="Yang X."/>
            <person name="Jeffery I.B."/>
            <person name="Cooney J.C."/>
            <person name="Kagawa T.F."/>
            <person name="Liu W."/>
            <person name="Song Y."/>
            <person name="Salvetti E."/>
            <person name="Wrobel A."/>
            <person name="Rasinkangas P."/>
            <person name="Parkhill J."/>
            <person name="Rea M.C."/>
            <person name="O'Sullivan O."/>
            <person name="Ritari J."/>
            <person name="Douillard F.P."/>
            <person name="Paul Ross R."/>
            <person name="Yang R."/>
            <person name="Briner A.E."/>
            <person name="Felis G.E."/>
            <person name="de Vos W.M."/>
            <person name="Barrangou R."/>
            <person name="Klaenhammer T.R."/>
            <person name="Caufield P.W."/>
            <person name="Cui Y."/>
            <person name="Zhang H."/>
            <person name="O'Toole P.W."/>
        </authorList>
    </citation>
    <scope>NUCLEOTIDE SEQUENCE [LARGE SCALE GENOMIC DNA]</scope>
    <source>
        <strain evidence="7 8">DSM 14857</strain>
    </source>
</reference>
<evidence type="ECO:0000256" key="2">
    <source>
        <dbReference type="ARBA" id="ARBA00007225"/>
    </source>
</evidence>
<dbReference type="STRING" id="1423815.FC27_GL001229"/>
<dbReference type="AlphaFoldDB" id="A0A0R1SEQ2"/>
<evidence type="ECO:0000256" key="3">
    <source>
        <dbReference type="ARBA" id="ARBA00022670"/>
    </source>
</evidence>
<evidence type="ECO:0000256" key="1">
    <source>
        <dbReference type="ARBA" id="ARBA00001670"/>
    </source>
</evidence>
<dbReference type="GO" id="GO:0016805">
    <property type="term" value="F:dipeptidase activity"/>
    <property type="evidence" value="ECO:0007669"/>
    <property type="project" value="UniProtKB-KW"/>
</dbReference>
<dbReference type="GO" id="GO:0070004">
    <property type="term" value="F:cysteine-type exopeptidase activity"/>
    <property type="evidence" value="ECO:0007669"/>
    <property type="project" value="InterPro"/>
</dbReference>
<protein>
    <recommendedName>
        <fullName evidence="6">Dipeptidase</fullName>
        <ecNumber evidence="6">3.4.-.-</ecNumber>
    </recommendedName>
</protein>
<sequence>MLVGKDASIDGSTMIARDNDAHGSIEPQRFIVVKPEDQKQDYQSTITGLKIKLPADPMKYTLTPRTILTEGIWGASGINSANVAMSATETITTNSRILGVDPYNYDGISEEDLEVIVLPYIHSAREGVERLGKLLEKYGTYEPNGISFADKDEIWWLETIGGHNWAAVKIPDDAYVVAPNRMNIDDFDFDSDDTMASTNLKSIIDEYHLNPDRDKINLRHIFGSSTIRDSEYNNPRAWYIQKLFNPEIEQDPRDQDLPFICHSKKKLSLEDIKFALGTHYENTPYDVYGHMGSEDEKKMFRPIGINRNHSLHVLQIRNGVPDEIAGIHWVAFGVNTFDTIVPFYANIEDTPATYRDTPAKFDPAQFTG</sequence>
<evidence type="ECO:0000313" key="7">
    <source>
        <dbReference type="EMBL" id="KRL65860.1"/>
    </source>
</evidence>
<keyword evidence="8" id="KW-1185">Reference proteome</keyword>
<dbReference type="Pfam" id="PF03577">
    <property type="entry name" value="Peptidase_C69"/>
    <property type="match status" value="1"/>
</dbReference>
<comment type="similarity">
    <text evidence="2 6">Belongs to the peptidase C69 family.</text>
</comment>
<organism evidence="7 8">
    <name type="scientific">Companilactobacillus versmoldensis DSM 14857 = KCTC 3814</name>
    <dbReference type="NCBI Taxonomy" id="1423815"/>
    <lineage>
        <taxon>Bacteria</taxon>
        <taxon>Bacillati</taxon>
        <taxon>Bacillota</taxon>
        <taxon>Bacilli</taxon>
        <taxon>Lactobacillales</taxon>
        <taxon>Lactobacillaceae</taxon>
        <taxon>Companilactobacillus</taxon>
    </lineage>
</organism>
<dbReference type="PATRIC" id="fig|1423815.3.peg.1260"/>
<evidence type="ECO:0000313" key="8">
    <source>
        <dbReference type="Proteomes" id="UP000051647"/>
    </source>
</evidence>
<name>A0A0R1SEQ2_9LACO</name>
<dbReference type="PANTHER" id="PTHR12994:SF17">
    <property type="entry name" value="LD30995P"/>
    <property type="match status" value="1"/>
</dbReference>
<dbReference type="eggNOG" id="COG4690">
    <property type="taxonomic scope" value="Bacteria"/>
</dbReference>
<evidence type="ECO:0000256" key="6">
    <source>
        <dbReference type="RuleBase" id="RU364089"/>
    </source>
</evidence>
<dbReference type="Proteomes" id="UP000051647">
    <property type="component" value="Unassembled WGS sequence"/>
</dbReference>
<keyword evidence="3 6" id="KW-0645">Protease</keyword>
<comment type="catalytic activity">
    <reaction evidence="1">
        <text>an L-aminoacyl-L-amino acid + H2O = 2 an L-alpha-amino acid</text>
        <dbReference type="Rhea" id="RHEA:48940"/>
        <dbReference type="ChEBI" id="CHEBI:15377"/>
        <dbReference type="ChEBI" id="CHEBI:59869"/>
        <dbReference type="ChEBI" id="CHEBI:77460"/>
        <dbReference type="EC" id="3.4.13.19"/>
    </reaction>
</comment>